<feature type="compositionally biased region" description="Low complexity" evidence="1">
    <location>
        <begin position="127"/>
        <end position="150"/>
    </location>
</feature>
<dbReference type="Proteomes" id="UP000612712">
    <property type="component" value="Unassembled WGS sequence"/>
</dbReference>
<feature type="transmembrane region" description="Helical" evidence="2">
    <location>
        <begin position="40"/>
        <end position="60"/>
    </location>
</feature>
<sequence length="150" mass="15948">MSTLSATVAGTVHDVTVPLVLAQAERPKPQGPEFGKASPVGLFVIIALLIVVLTIGVLMNRRIRRLERRRAFAERHGVDLFDTETLDRLMKEEGFDERVKGSDALPARTEVPDGATSRFTFSDDAADTAPGATPSGEGRPAAGPGDRPGA</sequence>
<reference evidence="3" key="1">
    <citation type="submission" date="2020-08" db="EMBL/GenBank/DDBJ databases">
        <title>Sequencing the genomes of 1000 actinobacteria strains.</title>
        <authorList>
            <person name="Klenk H.-P."/>
        </authorList>
    </citation>
    <scope>NUCLEOTIDE SEQUENCE</scope>
    <source>
        <strain evidence="3">DSM 20582</strain>
    </source>
</reference>
<dbReference type="EMBL" id="JACHWT010000010">
    <property type="protein sequence ID" value="MBB3116865.1"/>
    <property type="molecule type" value="Genomic_DNA"/>
</dbReference>
<feature type="region of interest" description="Disordered" evidence="1">
    <location>
        <begin position="97"/>
        <end position="150"/>
    </location>
</feature>
<evidence type="ECO:0000256" key="2">
    <source>
        <dbReference type="SAM" id="Phobius"/>
    </source>
</evidence>
<dbReference type="AlphaFoldDB" id="A0A8I0CPX1"/>
<dbReference type="RefSeq" id="WP_183273751.1">
    <property type="nucleotide sequence ID" value="NZ_AENJ01000136.1"/>
</dbReference>
<evidence type="ECO:0000313" key="4">
    <source>
        <dbReference type="Proteomes" id="UP000612712"/>
    </source>
</evidence>
<proteinExistence type="predicted"/>
<dbReference type="GeneID" id="60809600"/>
<protein>
    <submittedName>
        <fullName evidence="3">Uncharacterized protein</fullName>
    </submittedName>
</protein>
<comment type="caution">
    <text evidence="3">The sequence shown here is derived from an EMBL/GenBank/DDBJ whole genome shotgun (WGS) entry which is preliminary data.</text>
</comment>
<gene>
    <name evidence="3" type="ORF">FHU32_002116</name>
</gene>
<keyword evidence="2" id="KW-0812">Transmembrane</keyword>
<evidence type="ECO:0000256" key="1">
    <source>
        <dbReference type="SAM" id="MobiDB-lite"/>
    </source>
</evidence>
<organism evidence="3 4">
    <name type="scientific">Corynebacterium bovis DSM 20582 = CIP 54.80</name>
    <dbReference type="NCBI Taxonomy" id="927655"/>
    <lineage>
        <taxon>Bacteria</taxon>
        <taxon>Bacillati</taxon>
        <taxon>Actinomycetota</taxon>
        <taxon>Actinomycetes</taxon>
        <taxon>Mycobacteriales</taxon>
        <taxon>Corynebacteriaceae</taxon>
        <taxon>Corynebacterium</taxon>
    </lineage>
</organism>
<evidence type="ECO:0000313" key="3">
    <source>
        <dbReference type="EMBL" id="MBB3116865.1"/>
    </source>
</evidence>
<keyword evidence="2" id="KW-0472">Membrane</keyword>
<keyword evidence="2" id="KW-1133">Transmembrane helix</keyword>
<name>A0A8I0CPX1_9CORY</name>
<accession>A0A8I0CPX1</accession>